<dbReference type="PANTHER" id="PTHR33990">
    <property type="entry name" value="PROTEIN YJDN-RELATED"/>
    <property type="match status" value="1"/>
</dbReference>
<reference evidence="1 2" key="1">
    <citation type="submission" date="2017-10" db="EMBL/GenBank/DDBJ databases">
        <title>Whole genome sequencing of members of genus Pseudoxanthomonas.</title>
        <authorList>
            <person name="Kumar S."/>
            <person name="Bansal K."/>
            <person name="Kaur A."/>
            <person name="Patil P."/>
            <person name="Sharma S."/>
            <person name="Patil P.B."/>
        </authorList>
    </citation>
    <scope>NUCLEOTIDE SEQUENCE [LARGE SCALE GENOMIC DNA]</scope>
    <source>
        <strain evidence="1 2">DSM 17801</strain>
    </source>
</reference>
<accession>A0ABQ6Z3Q5</accession>
<dbReference type="SUPFAM" id="SSF54593">
    <property type="entry name" value="Glyoxalase/Bleomycin resistance protein/Dihydroxybiphenyl dioxygenase"/>
    <property type="match status" value="1"/>
</dbReference>
<dbReference type="CDD" id="cd06588">
    <property type="entry name" value="PhnB_like"/>
    <property type="match status" value="1"/>
</dbReference>
<evidence type="ECO:0008006" key="3">
    <source>
        <dbReference type="Google" id="ProtNLM"/>
    </source>
</evidence>
<organism evidence="1 2">
    <name type="scientific">Pseudoxanthomonas daejeonensis</name>
    <dbReference type="NCBI Taxonomy" id="266062"/>
    <lineage>
        <taxon>Bacteria</taxon>
        <taxon>Pseudomonadati</taxon>
        <taxon>Pseudomonadota</taxon>
        <taxon>Gammaproteobacteria</taxon>
        <taxon>Lysobacterales</taxon>
        <taxon>Lysobacteraceae</taxon>
        <taxon>Pseudoxanthomonas</taxon>
    </lineage>
</organism>
<evidence type="ECO:0000313" key="2">
    <source>
        <dbReference type="Proteomes" id="UP000788419"/>
    </source>
</evidence>
<dbReference type="RefSeq" id="WP_162411387.1">
    <property type="nucleotide sequence ID" value="NZ_CP093331.1"/>
</dbReference>
<protein>
    <recommendedName>
        <fullName evidence="3">PhnB protein</fullName>
    </recommendedName>
</protein>
<comment type="caution">
    <text evidence="1">The sequence shown here is derived from an EMBL/GenBank/DDBJ whole genome shotgun (WGS) entry which is preliminary data.</text>
</comment>
<proteinExistence type="predicted"/>
<dbReference type="Proteomes" id="UP000788419">
    <property type="component" value="Unassembled WGS sequence"/>
</dbReference>
<name>A0ABQ6Z3Q5_9GAMM</name>
<evidence type="ECO:0000313" key="1">
    <source>
        <dbReference type="EMBL" id="KAF1692236.1"/>
    </source>
</evidence>
<gene>
    <name evidence="1" type="ORF">CSC65_14845</name>
</gene>
<sequence length="137" mass="15402">MGISCHLSFDGECAVAFRRYQRILGGEFTTLLTYGESPLARQVPREWQSRILHATLMVDDQELLGSDAFPGTYVKLQGFSVTLHVPVHEAARVFVSLSEGGSIRMPFEPTFWSPGFGMLVDRYGIPWEINGERVHRA</sequence>
<dbReference type="PANTHER" id="PTHR33990:SF1">
    <property type="entry name" value="PROTEIN YJDN"/>
    <property type="match status" value="1"/>
</dbReference>
<dbReference type="EMBL" id="PDWN01000017">
    <property type="protein sequence ID" value="KAF1692236.1"/>
    <property type="molecule type" value="Genomic_DNA"/>
</dbReference>
<keyword evidence="2" id="KW-1185">Reference proteome</keyword>
<dbReference type="InterPro" id="IPR029068">
    <property type="entry name" value="Glyas_Bleomycin-R_OHBP_Dase"/>
</dbReference>
<dbReference type="InterPro" id="IPR028973">
    <property type="entry name" value="PhnB-like"/>
</dbReference>
<dbReference type="Gene3D" id="3.10.180.10">
    <property type="entry name" value="2,3-Dihydroxybiphenyl 1,2-Dioxygenase, domain 1"/>
    <property type="match status" value="1"/>
</dbReference>